<feature type="compositionally biased region" description="Basic and acidic residues" evidence="3">
    <location>
        <begin position="1"/>
        <end position="18"/>
    </location>
</feature>
<accession>A0A9K3P5P6</accession>
<organism evidence="5 6">
    <name type="scientific">Helianthus annuus</name>
    <name type="common">Common sunflower</name>
    <dbReference type="NCBI Taxonomy" id="4232"/>
    <lineage>
        <taxon>Eukaryota</taxon>
        <taxon>Viridiplantae</taxon>
        <taxon>Streptophyta</taxon>
        <taxon>Embryophyta</taxon>
        <taxon>Tracheophyta</taxon>
        <taxon>Spermatophyta</taxon>
        <taxon>Magnoliopsida</taxon>
        <taxon>eudicotyledons</taxon>
        <taxon>Gunneridae</taxon>
        <taxon>Pentapetalae</taxon>
        <taxon>asterids</taxon>
        <taxon>campanulids</taxon>
        <taxon>Asterales</taxon>
        <taxon>Asteraceae</taxon>
        <taxon>Asteroideae</taxon>
        <taxon>Heliantheae alliance</taxon>
        <taxon>Heliantheae</taxon>
        <taxon>Helianthus</taxon>
    </lineage>
</organism>
<dbReference type="Proteomes" id="UP000215914">
    <property type="component" value="Unassembled WGS sequence"/>
</dbReference>
<evidence type="ECO:0000313" key="5">
    <source>
        <dbReference type="EMBL" id="KAF5823463.1"/>
    </source>
</evidence>
<keyword evidence="1" id="KW-1017">Isopeptide bond</keyword>
<keyword evidence="2" id="KW-0832">Ubl conjugation</keyword>
<proteinExistence type="predicted"/>
<gene>
    <name evidence="5" type="ORF">HanXRQr2_Chr01g0038601</name>
</gene>
<keyword evidence="6" id="KW-1185">Reference proteome</keyword>
<evidence type="ECO:0000256" key="3">
    <source>
        <dbReference type="SAM" id="MobiDB-lite"/>
    </source>
</evidence>
<dbReference type="PRINTS" id="PR00348">
    <property type="entry name" value="UBIQUITIN"/>
</dbReference>
<evidence type="ECO:0000256" key="2">
    <source>
        <dbReference type="ARBA" id="ARBA00022843"/>
    </source>
</evidence>
<evidence type="ECO:0000259" key="4">
    <source>
        <dbReference type="PROSITE" id="PS50053"/>
    </source>
</evidence>
<dbReference type="AlphaFoldDB" id="A0A9K3P5P6"/>
<dbReference type="PROSITE" id="PS50053">
    <property type="entry name" value="UBIQUITIN_2"/>
    <property type="match status" value="2"/>
</dbReference>
<name>A0A9K3P5P6_HELAN</name>
<dbReference type="SUPFAM" id="SSF54236">
    <property type="entry name" value="Ubiquitin-like"/>
    <property type="match status" value="2"/>
</dbReference>
<dbReference type="InterPro" id="IPR019956">
    <property type="entry name" value="Ubiquitin_dom"/>
</dbReference>
<reference evidence="5" key="2">
    <citation type="submission" date="2020-06" db="EMBL/GenBank/DDBJ databases">
        <title>Helianthus annuus Genome sequencing and assembly Release 2.</title>
        <authorList>
            <person name="Gouzy J."/>
            <person name="Langlade N."/>
            <person name="Munos S."/>
        </authorList>
    </citation>
    <scope>NUCLEOTIDE SEQUENCE</scope>
    <source>
        <tissue evidence="5">Leaves</tissue>
    </source>
</reference>
<dbReference type="InterPro" id="IPR050158">
    <property type="entry name" value="Ubiquitin_ubiquitin-like"/>
</dbReference>
<dbReference type="Gene3D" id="3.10.20.90">
    <property type="entry name" value="Phosphatidylinositol 3-kinase Catalytic Subunit, Chain A, domain 1"/>
    <property type="match status" value="2"/>
</dbReference>
<reference evidence="5" key="1">
    <citation type="journal article" date="2017" name="Nature">
        <title>The sunflower genome provides insights into oil metabolism, flowering and Asterid evolution.</title>
        <authorList>
            <person name="Badouin H."/>
            <person name="Gouzy J."/>
            <person name="Grassa C.J."/>
            <person name="Murat F."/>
            <person name="Staton S.E."/>
            <person name="Cottret L."/>
            <person name="Lelandais-Briere C."/>
            <person name="Owens G.L."/>
            <person name="Carrere S."/>
            <person name="Mayjonade B."/>
            <person name="Legrand L."/>
            <person name="Gill N."/>
            <person name="Kane N.C."/>
            <person name="Bowers J.E."/>
            <person name="Hubner S."/>
            <person name="Bellec A."/>
            <person name="Berard A."/>
            <person name="Berges H."/>
            <person name="Blanchet N."/>
            <person name="Boniface M.C."/>
            <person name="Brunel D."/>
            <person name="Catrice O."/>
            <person name="Chaidir N."/>
            <person name="Claudel C."/>
            <person name="Donnadieu C."/>
            <person name="Faraut T."/>
            <person name="Fievet G."/>
            <person name="Helmstetter N."/>
            <person name="King M."/>
            <person name="Knapp S.J."/>
            <person name="Lai Z."/>
            <person name="Le Paslier M.C."/>
            <person name="Lippi Y."/>
            <person name="Lorenzon L."/>
            <person name="Mandel J.R."/>
            <person name="Marage G."/>
            <person name="Marchand G."/>
            <person name="Marquand E."/>
            <person name="Bret-Mestries E."/>
            <person name="Morien E."/>
            <person name="Nambeesan S."/>
            <person name="Nguyen T."/>
            <person name="Pegot-Espagnet P."/>
            <person name="Pouilly N."/>
            <person name="Raftis F."/>
            <person name="Sallet E."/>
            <person name="Schiex T."/>
            <person name="Thomas J."/>
            <person name="Vandecasteele C."/>
            <person name="Vares D."/>
            <person name="Vear F."/>
            <person name="Vautrin S."/>
            <person name="Crespi M."/>
            <person name="Mangin B."/>
            <person name="Burke J.M."/>
            <person name="Salse J."/>
            <person name="Munos S."/>
            <person name="Vincourt P."/>
            <person name="Rieseberg L.H."/>
            <person name="Langlade N.B."/>
        </authorList>
    </citation>
    <scope>NUCLEOTIDE SEQUENCE</scope>
    <source>
        <tissue evidence="5">Leaves</tissue>
    </source>
</reference>
<dbReference type="GO" id="GO:0003729">
    <property type="term" value="F:mRNA binding"/>
    <property type="evidence" value="ECO:0007669"/>
    <property type="project" value="UniProtKB-ARBA"/>
</dbReference>
<evidence type="ECO:0000313" key="6">
    <source>
        <dbReference type="Proteomes" id="UP000215914"/>
    </source>
</evidence>
<evidence type="ECO:0000256" key="1">
    <source>
        <dbReference type="ARBA" id="ARBA00022499"/>
    </source>
</evidence>
<comment type="caution">
    <text evidence="5">The sequence shown here is derived from an EMBL/GenBank/DDBJ whole genome shotgun (WGS) entry which is preliminary data.</text>
</comment>
<dbReference type="SMART" id="SM00213">
    <property type="entry name" value="UBQ"/>
    <property type="match status" value="2"/>
</dbReference>
<dbReference type="Pfam" id="PF00240">
    <property type="entry name" value="ubiquitin"/>
    <property type="match status" value="2"/>
</dbReference>
<sequence length="212" mass="23702">MTDASRQRNGDGDGDHRSGNRKRKSSSFLDLFNGECEVEENGPSSDVEFQIKIKTATGKIISLKVKDSDTIGSIKLKIQTKERIPFHQQELIFKGRVVEDINTLADVRVKKDSALTLARKSSAFMNISIKNVEGTVTYSLEVKPTDTIASVKEKIKMKEGISVDEQVLIFNKMVLGNSVTLFDFHINSKSTLTLIRKSRGLMTVIRVNQKPK</sequence>
<dbReference type="EMBL" id="MNCJ02000316">
    <property type="protein sequence ID" value="KAF5823463.1"/>
    <property type="molecule type" value="Genomic_DNA"/>
</dbReference>
<feature type="region of interest" description="Disordered" evidence="3">
    <location>
        <begin position="1"/>
        <end position="26"/>
    </location>
</feature>
<dbReference type="PANTHER" id="PTHR10666">
    <property type="entry name" value="UBIQUITIN"/>
    <property type="match status" value="1"/>
</dbReference>
<dbReference type="Gramene" id="mRNA:HanXRQr2_Chr01g0038601">
    <property type="protein sequence ID" value="mRNA:HanXRQr2_Chr01g0038601"/>
    <property type="gene ID" value="HanXRQr2_Chr01g0038601"/>
</dbReference>
<dbReference type="InterPro" id="IPR000626">
    <property type="entry name" value="Ubiquitin-like_dom"/>
</dbReference>
<protein>
    <submittedName>
        <fullName evidence="5">Ubiquitin domain-containing protein</fullName>
    </submittedName>
</protein>
<feature type="domain" description="Ubiquitin-like" evidence="4">
    <location>
        <begin position="49"/>
        <end position="120"/>
    </location>
</feature>
<dbReference type="InterPro" id="IPR029071">
    <property type="entry name" value="Ubiquitin-like_domsf"/>
</dbReference>
<feature type="domain" description="Ubiquitin-like" evidence="4">
    <location>
        <begin position="125"/>
        <end position="201"/>
    </location>
</feature>